<dbReference type="Gene3D" id="3.40.50.300">
    <property type="entry name" value="P-loop containing nucleotide triphosphate hydrolases"/>
    <property type="match status" value="1"/>
</dbReference>
<gene>
    <name evidence="5" type="ORF">DEALK_09840</name>
</gene>
<keyword evidence="1" id="KW-0813">Transport</keyword>
<dbReference type="PANTHER" id="PTHR24220">
    <property type="entry name" value="IMPORT ATP-BINDING PROTEIN"/>
    <property type="match status" value="1"/>
</dbReference>
<dbReference type="RefSeq" id="WP_240608217.1">
    <property type="nucleotide sequence ID" value="NZ_KQ758903.1"/>
</dbReference>
<dbReference type="Proteomes" id="UP000053947">
    <property type="component" value="Unassembled WGS sequence"/>
</dbReference>
<protein>
    <submittedName>
        <fullName evidence="5">ABC-type antimicrobial peptide transport system, ATPase component</fullName>
    </submittedName>
</protein>
<dbReference type="InterPro" id="IPR017871">
    <property type="entry name" value="ABC_transporter-like_CS"/>
</dbReference>
<evidence type="ECO:0000256" key="2">
    <source>
        <dbReference type="ARBA" id="ARBA00022741"/>
    </source>
</evidence>
<dbReference type="InterPro" id="IPR003593">
    <property type="entry name" value="AAA+_ATPase"/>
</dbReference>
<comment type="caution">
    <text evidence="5">The sequence shown here is derived from an EMBL/GenBank/DDBJ whole genome shotgun (WGS) entry which is preliminary data.</text>
</comment>
<reference evidence="5 6" key="1">
    <citation type="submission" date="2015-06" db="EMBL/GenBank/DDBJ databases">
        <title>Genome sequence of the organohalide-respiring Dehalogenimonas alkenigignens type strain (IP3-3T).</title>
        <authorList>
            <person name="Key T.A."/>
            <person name="Richmond D.P."/>
            <person name="Bowman K.S."/>
            <person name="Cho Y.-J."/>
            <person name="Chun J."/>
            <person name="da Costa M.S."/>
            <person name="Rainey F.A."/>
            <person name="Moe W.M."/>
        </authorList>
    </citation>
    <scope>NUCLEOTIDE SEQUENCE [LARGE SCALE GENOMIC DNA]</scope>
    <source>
        <strain evidence="5 6">IP3-3</strain>
    </source>
</reference>
<evidence type="ECO:0000313" key="5">
    <source>
        <dbReference type="EMBL" id="KTB48139.1"/>
    </source>
</evidence>
<dbReference type="SUPFAM" id="SSF52540">
    <property type="entry name" value="P-loop containing nucleoside triphosphate hydrolases"/>
    <property type="match status" value="1"/>
</dbReference>
<dbReference type="InterPro" id="IPR017911">
    <property type="entry name" value="MacB-like_ATP-bd"/>
</dbReference>
<dbReference type="InterPro" id="IPR027417">
    <property type="entry name" value="P-loop_NTPase"/>
</dbReference>
<dbReference type="AlphaFoldDB" id="A0A0W0GHV0"/>
<evidence type="ECO:0000256" key="3">
    <source>
        <dbReference type="ARBA" id="ARBA00022840"/>
    </source>
</evidence>
<feature type="domain" description="ABC transporter" evidence="4">
    <location>
        <begin position="5"/>
        <end position="229"/>
    </location>
</feature>
<dbReference type="GO" id="GO:0005886">
    <property type="term" value="C:plasma membrane"/>
    <property type="evidence" value="ECO:0007669"/>
    <property type="project" value="TreeGrafter"/>
</dbReference>
<dbReference type="GO" id="GO:0098796">
    <property type="term" value="C:membrane protein complex"/>
    <property type="evidence" value="ECO:0007669"/>
    <property type="project" value="UniProtKB-ARBA"/>
</dbReference>
<keyword evidence="6" id="KW-1185">Reference proteome</keyword>
<dbReference type="PROSITE" id="PS50893">
    <property type="entry name" value="ABC_TRANSPORTER_2"/>
    <property type="match status" value="1"/>
</dbReference>
<dbReference type="PANTHER" id="PTHR24220:SF86">
    <property type="entry name" value="ABC TRANSPORTER ABCH.1"/>
    <property type="match status" value="1"/>
</dbReference>
<evidence type="ECO:0000259" key="4">
    <source>
        <dbReference type="PROSITE" id="PS50893"/>
    </source>
</evidence>
<dbReference type="FunFam" id="3.40.50.300:FF:000032">
    <property type="entry name" value="Export ABC transporter ATP-binding protein"/>
    <property type="match status" value="1"/>
</dbReference>
<accession>A0A0W0GHV0</accession>
<dbReference type="GO" id="GO:0005524">
    <property type="term" value="F:ATP binding"/>
    <property type="evidence" value="ECO:0007669"/>
    <property type="project" value="UniProtKB-KW"/>
</dbReference>
<evidence type="ECO:0000256" key="1">
    <source>
        <dbReference type="ARBA" id="ARBA00022448"/>
    </source>
</evidence>
<dbReference type="EMBL" id="LFDV01000002">
    <property type="protein sequence ID" value="KTB48139.1"/>
    <property type="molecule type" value="Genomic_DNA"/>
</dbReference>
<organism evidence="5 6">
    <name type="scientific">Dehalogenimonas alkenigignens</name>
    <dbReference type="NCBI Taxonomy" id="1217799"/>
    <lineage>
        <taxon>Bacteria</taxon>
        <taxon>Bacillati</taxon>
        <taxon>Chloroflexota</taxon>
        <taxon>Dehalococcoidia</taxon>
        <taxon>Dehalococcoidales</taxon>
        <taxon>Dehalococcoidaceae</taxon>
        <taxon>Dehalogenimonas</taxon>
    </lineage>
</organism>
<dbReference type="InterPro" id="IPR003439">
    <property type="entry name" value="ABC_transporter-like_ATP-bd"/>
</dbReference>
<evidence type="ECO:0000313" key="6">
    <source>
        <dbReference type="Proteomes" id="UP000053947"/>
    </source>
</evidence>
<dbReference type="GO" id="GO:0016887">
    <property type="term" value="F:ATP hydrolysis activity"/>
    <property type="evidence" value="ECO:0007669"/>
    <property type="project" value="InterPro"/>
</dbReference>
<dbReference type="CDD" id="cd03255">
    <property type="entry name" value="ABC_MJ0796_LolCDE_FtsE"/>
    <property type="match status" value="1"/>
</dbReference>
<keyword evidence="2" id="KW-0547">Nucleotide-binding</keyword>
<dbReference type="InterPro" id="IPR015854">
    <property type="entry name" value="ABC_transpr_LolD-like"/>
</dbReference>
<dbReference type="Pfam" id="PF00005">
    <property type="entry name" value="ABC_tran"/>
    <property type="match status" value="1"/>
</dbReference>
<keyword evidence="3" id="KW-0067">ATP-binding</keyword>
<dbReference type="GO" id="GO:0022857">
    <property type="term" value="F:transmembrane transporter activity"/>
    <property type="evidence" value="ECO:0007669"/>
    <property type="project" value="TreeGrafter"/>
</dbReference>
<name>A0A0W0GHV0_9CHLR</name>
<proteinExistence type="predicted"/>
<dbReference type="SMART" id="SM00382">
    <property type="entry name" value="AAA"/>
    <property type="match status" value="1"/>
</dbReference>
<dbReference type="STRING" id="1217799.DEALK_09840"/>
<sequence>MEIFIRVRDLKKDYRLGEETVHALAGVSLDLEKGDFAAFVGPSGSGKSTLLHLIGGLDTASEGSITVDGRDLSRASDRELAEYRNKNVGFVFQSFHLHPTYTAEENVAIPLLFAGVGKTERLARARAALEAVGMGHRAGHRPNQLSGGERQRVSIARALVTSPAIIVADEPTGNLDTTNGARIMDLLGRLNQEQGITLIVATHDVELARRSRRVVTLRDGLITGDSRAV</sequence>
<dbReference type="PROSITE" id="PS00211">
    <property type="entry name" value="ABC_TRANSPORTER_1"/>
    <property type="match status" value="1"/>
</dbReference>